<dbReference type="RefSeq" id="WP_270678548.1">
    <property type="nucleotide sequence ID" value="NZ_JAQFWP010000026.1"/>
</dbReference>
<accession>A0ABT4TMH7</accession>
<gene>
    <name evidence="1" type="ORF">O4U47_15380</name>
</gene>
<evidence type="ECO:0008006" key="3">
    <source>
        <dbReference type="Google" id="ProtNLM"/>
    </source>
</evidence>
<evidence type="ECO:0000313" key="1">
    <source>
        <dbReference type="EMBL" id="MDA2805898.1"/>
    </source>
</evidence>
<protein>
    <recommendedName>
        <fullName evidence="3">DUF600 family protein</fullName>
    </recommendedName>
</protein>
<evidence type="ECO:0000313" key="2">
    <source>
        <dbReference type="Proteomes" id="UP001165685"/>
    </source>
</evidence>
<dbReference type="EMBL" id="JAQFWP010000026">
    <property type="protein sequence ID" value="MDA2805898.1"/>
    <property type="molecule type" value="Genomic_DNA"/>
</dbReference>
<comment type="caution">
    <text evidence="1">The sequence shown here is derived from an EMBL/GenBank/DDBJ whole genome shotgun (WGS) entry which is preliminary data.</text>
</comment>
<organism evidence="1 2">
    <name type="scientific">Nocardiopsis suaedae</name>
    <dbReference type="NCBI Taxonomy" id="3018444"/>
    <lineage>
        <taxon>Bacteria</taxon>
        <taxon>Bacillati</taxon>
        <taxon>Actinomycetota</taxon>
        <taxon>Actinomycetes</taxon>
        <taxon>Streptosporangiales</taxon>
        <taxon>Nocardiopsidaceae</taxon>
        <taxon>Nocardiopsis</taxon>
    </lineage>
</organism>
<name>A0ABT4TMH7_9ACTN</name>
<proteinExistence type="predicted"/>
<sequence length="150" mass="17462">MPAVVYRGQFGIGEEKELVEEAVRVLARGLPEGWSEVKFRADALHGYMETYGIVTMEDGGQKEFNGNFVILKVLHDLRVGMYMQDKGTWYSMRILLDGNGKYSVNYNYNYAPRFNVPPTNQTYLEDLKYFPREEEQIPGWLKEMRTERSS</sequence>
<dbReference type="InterPro" id="IPR036170">
    <property type="entry name" value="YezG-like_sf"/>
</dbReference>
<dbReference type="Proteomes" id="UP001165685">
    <property type="component" value="Unassembled WGS sequence"/>
</dbReference>
<keyword evidence="2" id="KW-1185">Reference proteome</keyword>
<dbReference type="SUPFAM" id="SSF160424">
    <property type="entry name" value="BH3703-like"/>
    <property type="match status" value="1"/>
</dbReference>
<reference evidence="1" key="1">
    <citation type="submission" date="2023-01" db="EMBL/GenBank/DDBJ databases">
        <title>Draft genome sequence of Nocardiopsis sp. LSu2-4 isolated from halophytes.</title>
        <authorList>
            <person name="Duangmal K."/>
            <person name="Chantavorakit T."/>
        </authorList>
    </citation>
    <scope>NUCLEOTIDE SEQUENCE</scope>
    <source>
        <strain evidence="1">LSu2-4</strain>
    </source>
</reference>